<evidence type="ECO:0000313" key="2">
    <source>
        <dbReference type="EMBL" id="KRX01032.1"/>
    </source>
</evidence>
<dbReference type="EMBL" id="LDAU01000180">
    <property type="protein sequence ID" value="KRX01032.1"/>
    <property type="molecule type" value="Genomic_DNA"/>
</dbReference>
<feature type="coiled-coil region" evidence="1">
    <location>
        <begin position="157"/>
        <end position="218"/>
    </location>
</feature>
<name>A0A0V0QFX6_PSEPJ</name>
<organism evidence="2 3">
    <name type="scientific">Pseudocohnilembus persalinus</name>
    <name type="common">Ciliate</name>
    <dbReference type="NCBI Taxonomy" id="266149"/>
    <lineage>
        <taxon>Eukaryota</taxon>
        <taxon>Sar</taxon>
        <taxon>Alveolata</taxon>
        <taxon>Ciliophora</taxon>
        <taxon>Intramacronucleata</taxon>
        <taxon>Oligohymenophorea</taxon>
        <taxon>Scuticociliatia</taxon>
        <taxon>Philasterida</taxon>
        <taxon>Pseudocohnilembidae</taxon>
        <taxon>Pseudocohnilembus</taxon>
    </lineage>
</organism>
<accession>A0A0V0QFX6</accession>
<protein>
    <submittedName>
        <fullName evidence="2">Uncharacterized protein</fullName>
    </submittedName>
</protein>
<dbReference type="AlphaFoldDB" id="A0A0V0QFX6"/>
<keyword evidence="3" id="KW-1185">Reference proteome</keyword>
<evidence type="ECO:0000256" key="1">
    <source>
        <dbReference type="SAM" id="Coils"/>
    </source>
</evidence>
<dbReference type="InParanoid" id="A0A0V0QFX6"/>
<gene>
    <name evidence="2" type="ORF">PPERSA_09638</name>
</gene>
<evidence type="ECO:0000313" key="3">
    <source>
        <dbReference type="Proteomes" id="UP000054937"/>
    </source>
</evidence>
<proteinExistence type="predicted"/>
<dbReference type="Proteomes" id="UP000054937">
    <property type="component" value="Unassembled WGS sequence"/>
</dbReference>
<keyword evidence="1" id="KW-0175">Coiled coil</keyword>
<sequence length="232" mass="27915">MEQQQQQKSDQENKNKIQVYVIIIGKDKRKSSIEKGIRGFLADTLSRHQDLNLEKNELKSDFEKNLEKLDYIEEQYRNIWKFKWNVSEEFSKTLVNDKQEIYLNTGAFFFTKDIENFVIPKQLKKPNFYYASQQNETNASFTPNYKKYNNYNNLNPAQKLKNQIEDLKNQNQQIKQALVEKYSENYQEELQKRNNQLKQELENEKAKIQQVNEKIEKKIQPIFQQIKEQTAQ</sequence>
<reference evidence="2 3" key="1">
    <citation type="journal article" date="2015" name="Sci. Rep.">
        <title>Genome of the facultative scuticociliatosis pathogen Pseudocohnilembus persalinus provides insight into its virulence through horizontal gene transfer.</title>
        <authorList>
            <person name="Xiong J."/>
            <person name="Wang G."/>
            <person name="Cheng J."/>
            <person name="Tian M."/>
            <person name="Pan X."/>
            <person name="Warren A."/>
            <person name="Jiang C."/>
            <person name="Yuan D."/>
            <person name="Miao W."/>
        </authorList>
    </citation>
    <scope>NUCLEOTIDE SEQUENCE [LARGE SCALE GENOMIC DNA]</scope>
    <source>
        <strain evidence="2">36N120E</strain>
    </source>
</reference>
<comment type="caution">
    <text evidence="2">The sequence shown here is derived from an EMBL/GenBank/DDBJ whole genome shotgun (WGS) entry which is preliminary data.</text>
</comment>